<dbReference type="Gene3D" id="3.20.20.140">
    <property type="entry name" value="Metal-dependent hydrolases"/>
    <property type="match status" value="1"/>
</dbReference>
<dbReference type="NCBIfam" id="NF006689">
    <property type="entry name" value="PRK09237.1"/>
    <property type="match status" value="1"/>
</dbReference>
<comment type="caution">
    <text evidence="2">The sequence shown here is derived from an EMBL/GenBank/DDBJ whole genome shotgun (WGS) entry which is preliminary data.</text>
</comment>
<dbReference type="Pfam" id="PF07969">
    <property type="entry name" value="Amidohydro_3"/>
    <property type="match status" value="1"/>
</dbReference>
<evidence type="ECO:0000313" key="3">
    <source>
        <dbReference type="Proteomes" id="UP001203607"/>
    </source>
</evidence>
<protein>
    <submittedName>
        <fullName evidence="2">Amidohydrolase/deacetylase family metallohydrolase</fullName>
    </submittedName>
</protein>
<dbReference type="Gene3D" id="2.30.40.10">
    <property type="entry name" value="Urease, subunit C, domain 1"/>
    <property type="match status" value="1"/>
</dbReference>
<keyword evidence="3" id="KW-1185">Reference proteome</keyword>
<dbReference type="EMBL" id="JAMFMA010000003">
    <property type="protein sequence ID" value="MCL6275099.1"/>
    <property type="molecule type" value="Genomic_DNA"/>
</dbReference>
<dbReference type="RefSeq" id="WP_249658287.1">
    <property type="nucleotide sequence ID" value="NZ_JAMFMA010000003.1"/>
</dbReference>
<feature type="domain" description="Amidohydrolase 3" evidence="1">
    <location>
        <begin position="305"/>
        <end position="402"/>
    </location>
</feature>
<dbReference type="PANTHER" id="PTHR42717:SF1">
    <property type="entry name" value="IMIDAZOLONEPROPIONASE AND RELATED AMIDOHYDROLASES"/>
    <property type="match status" value="1"/>
</dbReference>
<dbReference type="SUPFAM" id="SSF51556">
    <property type="entry name" value="Metallo-dependent hydrolases"/>
    <property type="match status" value="1"/>
</dbReference>
<dbReference type="InterPro" id="IPR011059">
    <property type="entry name" value="Metal-dep_hydrolase_composite"/>
</dbReference>
<dbReference type="Proteomes" id="UP001203607">
    <property type="component" value="Unassembled WGS sequence"/>
</dbReference>
<name>A0ABT0PUN1_9FLAO</name>
<dbReference type="SUPFAM" id="SSF51338">
    <property type="entry name" value="Composite domain of metallo-dependent hydrolases"/>
    <property type="match status" value="1"/>
</dbReference>
<accession>A0ABT0PUN1</accession>
<sequence length="416" mass="45777">MRTHIRNLGCILLALITVNAMIAQEYDLLINDGHVIDVKNGIDQEMDVAILDGKIAKVSNRIPSNQAKKTIEAKGFYVVPGLLDIHTHNFHGTVPFGYLNNSFAALPPDGFTFRSGVTTVADAGSSGWKDFRKFKEQVVDRSKTRVLAFLNIVGLGMKGGAIEQDVLDMDPKLTAMIAKQFPDIVIGIKLAHYSGYNWTPTERAVEAGEMANIPVMIDFGGSEPELPIETLFLEKLRPGDIFTHAYAHVNGRTPIVDENGKVRDYVFKAQQRGIIFDVGHGGGSFLFEQAVPAMQQGLKPNSISTDLHTGSMNGGMKSQINVMSKFLNMNMPLTEVIAASTWEPAKIIQREDLGHLSEGAVADVAILNLRMGEFGFIDVRRKKINGDKKLECELTLREGEVVWDLNGIASNPWNKN</sequence>
<reference evidence="2 3" key="1">
    <citation type="submission" date="2022-05" db="EMBL/GenBank/DDBJ databases">
        <authorList>
            <person name="Park J.-S."/>
        </authorList>
    </citation>
    <scope>NUCLEOTIDE SEQUENCE [LARGE SCALE GENOMIC DNA]</scope>
    <source>
        <strain evidence="2 3">2012CJ35-5</strain>
    </source>
</reference>
<dbReference type="PANTHER" id="PTHR42717">
    <property type="entry name" value="DIHYDROOROTASE-RELATED"/>
    <property type="match status" value="1"/>
</dbReference>
<dbReference type="InterPro" id="IPR032466">
    <property type="entry name" value="Metal_Hydrolase"/>
</dbReference>
<dbReference type="InterPro" id="IPR013108">
    <property type="entry name" value="Amidohydro_3"/>
</dbReference>
<dbReference type="PIRSF" id="PIRSF039004">
    <property type="entry name" value="ADE_EF_0837"/>
    <property type="match status" value="1"/>
</dbReference>
<organism evidence="2 3">
    <name type="scientific">Flagellimonas spongiicola</name>
    <dbReference type="NCBI Taxonomy" id="2942208"/>
    <lineage>
        <taxon>Bacteria</taxon>
        <taxon>Pseudomonadati</taxon>
        <taxon>Bacteroidota</taxon>
        <taxon>Flavobacteriia</taxon>
        <taxon>Flavobacteriales</taxon>
        <taxon>Flavobacteriaceae</taxon>
        <taxon>Flagellimonas</taxon>
    </lineage>
</organism>
<dbReference type="InterPro" id="IPR020043">
    <property type="entry name" value="Deacetylase_Atu3266-like"/>
</dbReference>
<evidence type="ECO:0000313" key="2">
    <source>
        <dbReference type="EMBL" id="MCL6275099.1"/>
    </source>
</evidence>
<gene>
    <name evidence="2" type="ORF">M3P19_13855</name>
</gene>
<evidence type="ECO:0000259" key="1">
    <source>
        <dbReference type="Pfam" id="PF07969"/>
    </source>
</evidence>
<proteinExistence type="predicted"/>